<dbReference type="Gene3D" id="2.40.260.10">
    <property type="entry name" value="Sortase"/>
    <property type="match status" value="1"/>
</dbReference>
<keyword evidence="3" id="KW-0378">Hydrolase</keyword>
<evidence type="ECO:0000313" key="3">
    <source>
        <dbReference type="EMBL" id="MBB6040508.1"/>
    </source>
</evidence>
<dbReference type="InterPro" id="IPR009835">
    <property type="entry name" value="SrtB"/>
</dbReference>
<dbReference type="GO" id="GO:0016787">
    <property type="term" value="F:hydrolase activity"/>
    <property type="evidence" value="ECO:0007669"/>
    <property type="project" value="UniProtKB-KW"/>
</dbReference>
<dbReference type="GeneID" id="85014034"/>
<accession>A0A7W9SE52</accession>
<comment type="caution">
    <text evidence="3">The sequence shown here is derived from an EMBL/GenBank/DDBJ whole genome shotgun (WGS) entry which is preliminary data.</text>
</comment>
<feature type="active site" description="Proton donor/acceptor" evidence="1">
    <location>
        <position position="134"/>
    </location>
</feature>
<dbReference type="NCBIfam" id="TIGR03064">
    <property type="entry name" value="sortase_srtB"/>
    <property type="match status" value="1"/>
</dbReference>
<protein>
    <submittedName>
        <fullName evidence="3">Sortase B</fullName>
        <ecNumber evidence="3">3.4.22.70</ecNumber>
    </submittedName>
</protein>
<dbReference type="Proteomes" id="UP000522163">
    <property type="component" value="Unassembled WGS sequence"/>
</dbReference>
<dbReference type="EMBL" id="JACHHH010000002">
    <property type="protein sequence ID" value="MBB6040508.1"/>
    <property type="molecule type" value="Genomic_DNA"/>
</dbReference>
<feature type="active site" description="Acyl-thioester intermediate" evidence="1">
    <location>
        <position position="227"/>
    </location>
</feature>
<evidence type="ECO:0000313" key="4">
    <source>
        <dbReference type="Proteomes" id="UP000522163"/>
    </source>
</evidence>
<dbReference type="CDD" id="cd05826">
    <property type="entry name" value="Sortase_B"/>
    <property type="match status" value="1"/>
</dbReference>
<feature type="transmembrane region" description="Helical" evidence="2">
    <location>
        <begin position="15"/>
        <end position="38"/>
    </location>
</feature>
<gene>
    <name evidence="3" type="ORF">HNQ46_000471</name>
</gene>
<dbReference type="AlphaFoldDB" id="A0A7W9SE52"/>
<dbReference type="EC" id="3.4.22.70" evidence="3"/>
<evidence type="ECO:0000256" key="2">
    <source>
        <dbReference type="SAM" id="Phobius"/>
    </source>
</evidence>
<sequence length="244" mass="27712">MNIAVRAARLGDRMITILAAILMILLMSYGGFSLWYTYMTMQEGFLNNDLMSLKPVVSEDGSLSFEELLALNKDTRAWITLDGTNIDYPMVQGKDDMEYVNKDVEGNFSLSGSIFMSYHNAPDFSDPYILTYGHHMDNGGMYGDVMEFIDNSYFEEHKTGTLYLPGKARQLEIFACMEGDAYDPYIYNVMDKQGNMQEFLDYIKNNAQQYRDIGMKDTDQVISLSTCVSASTNGRMIVFARINP</sequence>
<organism evidence="3 4">
    <name type="scientific">Oribacterium sinus</name>
    <dbReference type="NCBI Taxonomy" id="237576"/>
    <lineage>
        <taxon>Bacteria</taxon>
        <taxon>Bacillati</taxon>
        <taxon>Bacillota</taxon>
        <taxon>Clostridia</taxon>
        <taxon>Lachnospirales</taxon>
        <taxon>Lachnospiraceae</taxon>
        <taxon>Oribacterium</taxon>
    </lineage>
</organism>
<name>A0A7W9SE52_9FIRM</name>
<reference evidence="3 4" key="1">
    <citation type="submission" date="2020-08" db="EMBL/GenBank/DDBJ databases">
        <title>Genomic Encyclopedia of Type Strains, Phase IV (KMG-IV): sequencing the most valuable type-strain genomes for metagenomic binning, comparative biology and taxonomic classification.</title>
        <authorList>
            <person name="Goeker M."/>
        </authorList>
    </citation>
    <scope>NUCLEOTIDE SEQUENCE [LARGE SCALE GENOMIC DNA]</scope>
    <source>
        <strain evidence="3 4">DSM 17245</strain>
    </source>
</reference>
<dbReference type="RefSeq" id="WP_007157068.1">
    <property type="nucleotide sequence ID" value="NZ_JACHHH010000002.1"/>
</dbReference>
<keyword evidence="2" id="KW-1133">Transmembrane helix</keyword>
<keyword evidence="2" id="KW-0812">Transmembrane</keyword>
<proteinExistence type="predicted"/>
<keyword evidence="2" id="KW-0472">Membrane</keyword>
<dbReference type="InterPro" id="IPR023365">
    <property type="entry name" value="Sortase_dom-sf"/>
</dbReference>
<evidence type="ECO:0000256" key="1">
    <source>
        <dbReference type="PIRSR" id="PIRSR605754-1"/>
    </source>
</evidence>
<dbReference type="SUPFAM" id="SSF63817">
    <property type="entry name" value="Sortase"/>
    <property type="match status" value="1"/>
</dbReference>